<organism evidence="5 6">
    <name type="scientific">Haloplanus rallus</name>
    <dbReference type="NCBI Taxonomy" id="1816183"/>
    <lineage>
        <taxon>Archaea</taxon>
        <taxon>Methanobacteriati</taxon>
        <taxon>Methanobacteriota</taxon>
        <taxon>Stenosarchaea group</taxon>
        <taxon>Halobacteria</taxon>
        <taxon>Halobacteriales</taxon>
        <taxon>Haloferacaceae</taxon>
        <taxon>Haloplanus</taxon>
    </lineage>
</organism>
<evidence type="ECO:0000256" key="3">
    <source>
        <dbReference type="SAM" id="MobiDB-lite"/>
    </source>
</evidence>
<evidence type="ECO:0000313" key="5">
    <source>
        <dbReference type="EMBL" id="QGX95971.1"/>
    </source>
</evidence>
<dbReference type="GO" id="GO:0043793">
    <property type="term" value="F:beta-ribofuranosylaminobenzene 5'-phosphate synthase activity"/>
    <property type="evidence" value="ECO:0007669"/>
    <property type="project" value="UniProtKB-EC"/>
</dbReference>
<dbReference type="UniPathway" id="UPA00065"/>
<dbReference type="Proteomes" id="UP000428325">
    <property type="component" value="Chromosome"/>
</dbReference>
<comment type="similarity">
    <text evidence="2">Belongs to the beta-RFA-P synthase family.</text>
</comment>
<protein>
    <recommendedName>
        <fullName evidence="2">Beta-ribofuranosylaminobenzene 5'-phosphate synthase</fullName>
        <shortName evidence="2">Beta-RFA-P synthase</shortName>
        <ecNumber evidence="2">2.4.2.54</ecNumber>
    </recommendedName>
</protein>
<dbReference type="GO" id="GO:0005524">
    <property type="term" value="F:ATP binding"/>
    <property type="evidence" value="ECO:0007669"/>
    <property type="project" value="UniProtKB-UniRule"/>
</dbReference>
<dbReference type="GO" id="GO:0016301">
    <property type="term" value="F:kinase activity"/>
    <property type="evidence" value="ECO:0007669"/>
    <property type="project" value="UniProtKB-KW"/>
</dbReference>
<dbReference type="InterPro" id="IPR014721">
    <property type="entry name" value="Ribsml_uS5_D2-typ_fold_subgr"/>
</dbReference>
<dbReference type="OrthoDB" id="85156at2157"/>
<keyword evidence="2" id="KW-0328">Glycosyltransferase</keyword>
<dbReference type="EMBL" id="CP034345">
    <property type="protein sequence ID" value="QGX95971.1"/>
    <property type="molecule type" value="Genomic_DNA"/>
</dbReference>
<dbReference type="GeneID" id="99243679"/>
<sequence>MSRTSVTAHARLHFGFCNLSLARERLYGSLGVALDRPSVTVTASPADAVDCDHPTVRKYAERAVDLLGVAGADVTVESAFPRHVGLGSGTQFALATLVAVARAHDRHADVRACAPDLGRGGRSGVGVATFEDGGFVLDAGHPTARFTTDRPAVGQWSVPPVAARHPIPEDWRFLVVVPEAPAGPSGDAEDRSMRSAVESASPEPSDRLAGVVLRRVLPAITEGSAERFGAAVAAVGRLNGSWYADEQGGVYRPPAGELVAALDDDPAVYGAGQSSWGPSVYGVTDADRAAAARAAGRAALDAAGVDGRVLVVEGRNRGAD</sequence>
<keyword evidence="1 2" id="KW-0808">Transferase</keyword>
<accession>A0A6B9FBZ3</accession>
<gene>
    <name evidence="5" type="ORF">EI982_14860</name>
</gene>
<comment type="pathway">
    <text evidence="2">Cofactor biosynthesis; 5,6,7,8-tetrahydromethanopterin biosynthesis.</text>
</comment>
<keyword evidence="6" id="KW-1185">Reference proteome</keyword>
<evidence type="ECO:0000256" key="1">
    <source>
        <dbReference type="ARBA" id="ARBA00022679"/>
    </source>
</evidence>
<evidence type="ECO:0000313" key="6">
    <source>
        <dbReference type="Proteomes" id="UP000428325"/>
    </source>
</evidence>
<dbReference type="EC" id="2.4.2.54" evidence="2"/>
<dbReference type="Gene3D" id="3.30.230.10">
    <property type="match status" value="1"/>
</dbReference>
<dbReference type="NCBIfam" id="TIGR00144">
    <property type="entry name" value="beta_RFAP_syn"/>
    <property type="match status" value="1"/>
</dbReference>
<dbReference type="AlphaFoldDB" id="A0A6B9FBZ3"/>
<dbReference type="PANTHER" id="PTHR20861">
    <property type="entry name" value="HOMOSERINE/4-DIPHOSPHOCYTIDYL-2-C-METHYL-D-ERYTHRITOL KINASE"/>
    <property type="match status" value="1"/>
</dbReference>
<dbReference type="InterPro" id="IPR020568">
    <property type="entry name" value="Ribosomal_Su5_D2-typ_SF"/>
</dbReference>
<reference evidence="5 6" key="1">
    <citation type="submission" date="2018-12" db="EMBL/GenBank/DDBJ databases">
        <title>Complete genome sequence of Haloplanus rallus MBLA0036.</title>
        <authorList>
            <person name="Nam Y.-d."/>
            <person name="Kang J."/>
            <person name="Chung W.-H."/>
            <person name="Park Y.S."/>
        </authorList>
    </citation>
    <scope>NUCLEOTIDE SEQUENCE [LARGE SCALE GENOMIC DNA]</scope>
    <source>
        <strain evidence="5 6">MBLA0036</strain>
    </source>
</reference>
<dbReference type="InterPro" id="IPR004422">
    <property type="entry name" value="RFAP_synthase"/>
</dbReference>
<dbReference type="PANTHER" id="PTHR20861:SF6">
    <property type="entry name" value="BETA-RIBOFURANOSYLPHENOL 5'-PHOSPHATE SYNTHASE"/>
    <property type="match status" value="1"/>
</dbReference>
<feature type="region of interest" description="Disordered" evidence="3">
    <location>
        <begin position="182"/>
        <end position="203"/>
    </location>
</feature>
<dbReference type="Pfam" id="PF00288">
    <property type="entry name" value="GHMP_kinases_N"/>
    <property type="match status" value="1"/>
</dbReference>
<feature type="domain" description="GHMP kinase N-terminal" evidence="4">
    <location>
        <begin position="59"/>
        <end position="124"/>
    </location>
</feature>
<proteinExistence type="inferred from homology"/>
<dbReference type="InterPro" id="IPR006204">
    <property type="entry name" value="GHMP_kinase_N_dom"/>
</dbReference>
<comment type="catalytic activity">
    <reaction evidence="2">
        <text>5-phospho-alpha-D-ribose 1-diphosphate + 4-hydroxybenzoate + H(+) = 4-(beta-D-ribofuranosyl)phenol 5'-phosphate + CO2 + diphosphate</text>
        <dbReference type="Rhea" id="RHEA:48556"/>
        <dbReference type="ChEBI" id="CHEBI:15378"/>
        <dbReference type="ChEBI" id="CHEBI:16526"/>
        <dbReference type="ChEBI" id="CHEBI:17879"/>
        <dbReference type="ChEBI" id="CHEBI:33019"/>
        <dbReference type="ChEBI" id="CHEBI:58017"/>
        <dbReference type="ChEBI" id="CHEBI:82767"/>
        <dbReference type="EC" id="2.4.2.54"/>
    </reaction>
</comment>
<dbReference type="SUPFAM" id="SSF54211">
    <property type="entry name" value="Ribosomal protein S5 domain 2-like"/>
    <property type="match status" value="1"/>
</dbReference>
<keyword evidence="5" id="KW-0418">Kinase</keyword>
<comment type="subunit">
    <text evidence="2">Homodimer.</text>
</comment>
<evidence type="ECO:0000259" key="4">
    <source>
        <dbReference type="Pfam" id="PF00288"/>
    </source>
</evidence>
<comment type="function">
    <text evidence="2">Catalyzes the condensation of 4-aminobenzoate (pABA) with 5-phospho-alpha-D-ribose 1-diphosphate (PRPP) to produce beta-ribofuranosylaminobenzene 5'-phosphate (beta-RFA-P).</text>
</comment>
<dbReference type="RefSeq" id="WP_157690431.1">
    <property type="nucleotide sequence ID" value="NZ_CP034345.1"/>
</dbReference>
<name>A0A6B9FBZ3_9EURY</name>
<dbReference type="KEGG" id="hra:EI982_14860"/>
<evidence type="ECO:0000256" key="2">
    <source>
        <dbReference type="PIRNR" id="PIRNR004884"/>
    </source>
</evidence>
<dbReference type="PIRSF" id="PIRSF004884">
    <property type="entry name" value="Sugar_kin_arch"/>
    <property type="match status" value="1"/>
</dbReference>